<dbReference type="GO" id="GO:0009103">
    <property type="term" value="P:lipopolysaccharide biosynthetic process"/>
    <property type="evidence" value="ECO:0007669"/>
    <property type="project" value="TreeGrafter"/>
</dbReference>
<dbReference type="PANTHER" id="PTHR46401">
    <property type="entry name" value="GLYCOSYLTRANSFERASE WBBK-RELATED"/>
    <property type="match status" value="1"/>
</dbReference>
<dbReference type="Proteomes" id="UP000682713">
    <property type="component" value="Unassembled WGS sequence"/>
</dbReference>
<dbReference type="RefSeq" id="WP_213111155.1">
    <property type="nucleotide sequence ID" value="NZ_JAGYPJ010000001.1"/>
</dbReference>
<dbReference type="EMBL" id="JAGYPJ010000001">
    <property type="protein sequence ID" value="MBS4200593.1"/>
    <property type="molecule type" value="Genomic_DNA"/>
</dbReference>
<organism evidence="3 4">
    <name type="scientific">Lederbergia citrisecunda</name>
    <dbReference type="NCBI Taxonomy" id="2833583"/>
    <lineage>
        <taxon>Bacteria</taxon>
        <taxon>Bacillati</taxon>
        <taxon>Bacillota</taxon>
        <taxon>Bacilli</taxon>
        <taxon>Bacillales</taxon>
        <taxon>Bacillaceae</taxon>
        <taxon>Lederbergia</taxon>
    </lineage>
</organism>
<evidence type="ECO:0000313" key="4">
    <source>
        <dbReference type="Proteomes" id="UP000682713"/>
    </source>
</evidence>
<dbReference type="Gene3D" id="3.40.50.2000">
    <property type="entry name" value="Glycogen Phosphorylase B"/>
    <property type="match status" value="2"/>
</dbReference>
<dbReference type="EC" id="2.4.-.-" evidence="3"/>
<dbReference type="SUPFAM" id="SSF53756">
    <property type="entry name" value="UDP-Glycosyltransferase/glycogen phosphorylase"/>
    <property type="match status" value="1"/>
</dbReference>
<evidence type="ECO:0000313" key="3">
    <source>
        <dbReference type="EMBL" id="MBS4200593.1"/>
    </source>
</evidence>
<reference evidence="3 4" key="1">
    <citation type="submission" date="2021-05" db="EMBL/GenBank/DDBJ databases">
        <title>Novel Bacillus species.</title>
        <authorList>
            <person name="Liu G."/>
        </authorList>
    </citation>
    <scope>NUCLEOTIDE SEQUENCE [LARGE SCALE GENOMIC DNA]</scope>
    <source>
        <strain evidence="3 4">FJAT-49732</strain>
    </source>
</reference>
<keyword evidence="4" id="KW-1185">Reference proteome</keyword>
<dbReference type="InterPro" id="IPR001296">
    <property type="entry name" value="Glyco_trans_1"/>
</dbReference>
<keyword evidence="3" id="KW-0328">Glycosyltransferase</keyword>
<comment type="caution">
    <text evidence="3">The sequence shown here is derived from an EMBL/GenBank/DDBJ whole genome shotgun (WGS) entry which is preliminary data.</text>
</comment>
<accession>A0A942TNI5</accession>
<dbReference type="PANTHER" id="PTHR46401:SF2">
    <property type="entry name" value="GLYCOSYLTRANSFERASE WBBK-RELATED"/>
    <property type="match status" value="1"/>
</dbReference>
<keyword evidence="1 3" id="KW-0808">Transferase</keyword>
<evidence type="ECO:0000259" key="2">
    <source>
        <dbReference type="Pfam" id="PF00534"/>
    </source>
</evidence>
<feature type="domain" description="Glycosyl transferase family 1" evidence="2">
    <location>
        <begin position="206"/>
        <end position="369"/>
    </location>
</feature>
<dbReference type="GO" id="GO:0016757">
    <property type="term" value="F:glycosyltransferase activity"/>
    <property type="evidence" value="ECO:0007669"/>
    <property type="project" value="UniProtKB-KW"/>
</dbReference>
<evidence type="ECO:0000256" key="1">
    <source>
        <dbReference type="ARBA" id="ARBA00022679"/>
    </source>
</evidence>
<dbReference type="Pfam" id="PF00534">
    <property type="entry name" value="Glycos_transf_1"/>
    <property type="match status" value="1"/>
</dbReference>
<dbReference type="AlphaFoldDB" id="A0A942TNI5"/>
<proteinExistence type="predicted"/>
<gene>
    <name evidence="3" type="ORF">KHA93_13220</name>
</gene>
<sequence length="395" mass="45821">MKQPKKTVLYVGNFLFPTEDAAGKRVLNIGRSLKRSGYNVFFAGNNEGYRNEDKQKNGNYKYNGFRYFPRDIKSKVKRKIDNYYSFSRIRNLINKLENEGEKVDIIISYHMDFLGMIECIRYCKNRSITFISDCTEWYDPRQTIHGRFGLAYYNSQLRMLIANKKSDGMIVISKYLEKYYEKYTPVLRVPALDDVQHMGNNRKATHDKLKFVYCGSPGKKDDLCSIWDAFEKIGCNENWELNIVGISEDYPMFNKSKYSTELVKRFIFHGRVPIEKAQSIIQESHFSILIRPQNKRYTNAGFPTKFSESLSLGTPIIANITSNINDYLNHGGNGIVVKDNNIGSIISALKYALNLTADEIDIMRSNAYKSARESFDYQQYTNKISYFIESVVNKK</sequence>
<protein>
    <submittedName>
        <fullName evidence="3">Glycosyltransferase</fullName>
        <ecNumber evidence="3">2.4.-.-</ecNumber>
    </submittedName>
</protein>
<name>A0A942TNI5_9BACI</name>